<reference evidence="2 3" key="1">
    <citation type="submission" date="2024-09" db="EMBL/GenBank/DDBJ databases">
        <title>Chromosome-scale assembly of Riccia sorocarpa.</title>
        <authorList>
            <person name="Paukszto L."/>
        </authorList>
    </citation>
    <scope>NUCLEOTIDE SEQUENCE [LARGE SCALE GENOMIC DNA]</scope>
    <source>
        <strain evidence="2">LP-2024</strain>
        <tissue evidence="2">Aerial parts of the thallus</tissue>
    </source>
</reference>
<gene>
    <name evidence="2" type="ORF">R1sor_018860</name>
</gene>
<accession>A0ABD3IAX1</accession>
<evidence type="ECO:0000313" key="2">
    <source>
        <dbReference type="EMBL" id="KAL3700838.1"/>
    </source>
</evidence>
<sequence length="150" mass="16549">MLQLMPMPMSGPLLVLMLDPAEDGSGDELEEDCHEPIEEDGGIDEDDADFSPGRFEIRYICRQLAMLTVSKGQRIACLVVGASQSPTQPPPLRTVVPQPSIQRTLVPQPSVVRTVTPESSTARTAVPQPSYQQTRAQTQIFNYFEVFIGF</sequence>
<protein>
    <submittedName>
        <fullName evidence="2">Uncharacterized protein</fullName>
    </submittedName>
</protein>
<organism evidence="2 3">
    <name type="scientific">Riccia sorocarpa</name>
    <dbReference type="NCBI Taxonomy" id="122646"/>
    <lineage>
        <taxon>Eukaryota</taxon>
        <taxon>Viridiplantae</taxon>
        <taxon>Streptophyta</taxon>
        <taxon>Embryophyta</taxon>
        <taxon>Marchantiophyta</taxon>
        <taxon>Marchantiopsida</taxon>
        <taxon>Marchantiidae</taxon>
        <taxon>Marchantiales</taxon>
        <taxon>Ricciaceae</taxon>
        <taxon>Riccia</taxon>
    </lineage>
</organism>
<name>A0ABD3IAX1_9MARC</name>
<feature type="region of interest" description="Disordered" evidence="1">
    <location>
        <begin position="23"/>
        <end position="49"/>
    </location>
</feature>
<proteinExistence type="predicted"/>
<comment type="caution">
    <text evidence="2">The sequence shown here is derived from an EMBL/GenBank/DDBJ whole genome shotgun (WGS) entry which is preliminary data.</text>
</comment>
<dbReference type="Proteomes" id="UP001633002">
    <property type="component" value="Unassembled WGS sequence"/>
</dbReference>
<evidence type="ECO:0000256" key="1">
    <source>
        <dbReference type="SAM" id="MobiDB-lite"/>
    </source>
</evidence>
<dbReference type="EMBL" id="JBJQOH010000001">
    <property type="protein sequence ID" value="KAL3700838.1"/>
    <property type="molecule type" value="Genomic_DNA"/>
</dbReference>
<evidence type="ECO:0000313" key="3">
    <source>
        <dbReference type="Proteomes" id="UP001633002"/>
    </source>
</evidence>
<dbReference type="AlphaFoldDB" id="A0ABD3IAX1"/>
<keyword evidence="3" id="KW-1185">Reference proteome</keyword>